<feature type="compositionally biased region" description="Low complexity" evidence="1">
    <location>
        <begin position="46"/>
        <end position="64"/>
    </location>
</feature>
<evidence type="ECO:0000313" key="2">
    <source>
        <dbReference type="EMBL" id="PNH05315.1"/>
    </source>
</evidence>
<dbReference type="EMBL" id="PGGS01000315">
    <property type="protein sequence ID" value="PNH05315.1"/>
    <property type="molecule type" value="Genomic_DNA"/>
</dbReference>
<evidence type="ECO:0000313" key="3">
    <source>
        <dbReference type="Proteomes" id="UP000236333"/>
    </source>
</evidence>
<protein>
    <submittedName>
        <fullName evidence="2">Uncharacterized protein</fullName>
    </submittedName>
</protein>
<reference evidence="2 3" key="1">
    <citation type="journal article" date="2017" name="Mol. Biol. Evol.">
        <title>The 4-celled Tetrabaena socialis nuclear genome reveals the essential components for genetic control of cell number at the origin of multicellularity in the volvocine lineage.</title>
        <authorList>
            <person name="Featherston J."/>
            <person name="Arakaki Y."/>
            <person name="Hanschen E.R."/>
            <person name="Ferris P.J."/>
            <person name="Michod R.E."/>
            <person name="Olson B.J.S.C."/>
            <person name="Nozaki H."/>
            <person name="Durand P.M."/>
        </authorList>
    </citation>
    <scope>NUCLEOTIDE SEQUENCE [LARGE SCALE GENOMIC DNA]</scope>
    <source>
        <strain evidence="2 3">NIES-571</strain>
    </source>
</reference>
<feature type="compositionally biased region" description="Low complexity" evidence="1">
    <location>
        <begin position="16"/>
        <end position="38"/>
    </location>
</feature>
<gene>
    <name evidence="2" type="ORF">TSOC_008443</name>
</gene>
<feature type="region of interest" description="Disordered" evidence="1">
    <location>
        <begin position="1"/>
        <end position="120"/>
    </location>
</feature>
<dbReference type="Proteomes" id="UP000236333">
    <property type="component" value="Unassembled WGS sequence"/>
</dbReference>
<keyword evidence="3" id="KW-1185">Reference proteome</keyword>
<organism evidence="2 3">
    <name type="scientific">Tetrabaena socialis</name>
    <dbReference type="NCBI Taxonomy" id="47790"/>
    <lineage>
        <taxon>Eukaryota</taxon>
        <taxon>Viridiplantae</taxon>
        <taxon>Chlorophyta</taxon>
        <taxon>core chlorophytes</taxon>
        <taxon>Chlorophyceae</taxon>
        <taxon>CS clade</taxon>
        <taxon>Chlamydomonadales</taxon>
        <taxon>Tetrabaenaceae</taxon>
        <taxon>Tetrabaena</taxon>
    </lineage>
</organism>
<feature type="compositionally biased region" description="Basic and acidic residues" evidence="1">
    <location>
        <begin position="92"/>
        <end position="110"/>
    </location>
</feature>
<comment type="caution">
    <text evidence="2">The sequence shown here is derived from an EMBL/GenBank/DDBJ whole genome shotgun (WGS) entry which is preliminary data.</text>
</comment>
<evidence type="ECO:0000256" key="1">
    <source>
        <dbReference type="SAM" id="MobiDB-lite"/>
    </source>
</evidence>
<dbReference type="AlphaFoldDB" id="A0A2J7ZYH8"/>
<sequence>MALHLPQPSGIKSLNRQRPSRPCISRSRRLAPCCAASPADPPFFPDGPSGPSTSGSSGSAPWWTKINRRAGIRGPEPPLPPDNSRTLNEELIGDRMSRRMEQITKEERQRGKGPYDGGDV</sequence>
<name>A0A2J7ZYH8_9CHLO</name>
<dbReference type="OrthoDB" id="540501at2759"/>
<proteinExistence type="predicted"/>
<accession>A0A2J7ZYH8</accession>